<feature type="transmembrane region" description="Helical" evidence="1">
    <location>
        <begin position="195"/>
        <end position="214"/>
    </location>
</feature>
<feature type="transmembrane region" description="Helical" evidence="1">
    <location>
        <begin position="63"/>
        <end position="82"/>
    </location>
</feature>
<sequence length="225" mass="24850">MNSLILVLGLISLIIGVVPLFLVKRSLLVLGIAAAAYFSAIITKLVIQTSFLQFFQTPQIPTYLAYGALTAITEPGFAYLFARFVKRYPQTYGVSLAFWENGFLVGFLTVLNGILLPPDFSISSPLLAEPLAVIILGKTMDRLSSLFLHYSWGVCAYLSFWKKDVKYILSVAPLGLLDSLTAYMSLAHVSNYLEISFPAFIVGVVGLLVTSYYMKRMTPMHPGEL</sequence>
<feature type="transmembrane region" description="Helical" evidence="1">
    <location>
        <begin position="143"/>
        <end position="160"/>
    </location>
</feature>
<dbReference type="KEGG" id="csty:KN1_20230"/>
<evidence type="ECO:0008006" key="4">
    <source>
        <dbReference type="Google" id="ProtNLM"/>
    </source>
</evidence>
<keyword evidence="1" id="KW-0472">Membrane</keyword>
<evidence type="ECO:0000313" key="2">
    <source>
        <dbReference type="EMBL" id="BCU70726.1"/>
    </source>
</evidence>
<accession>A0A8D5ZJL0</accession>
<dbReference type="EMBL" id="AP024597">
    <property type="protein sequence ID" value="BCU70726.1"/>
    <property type="molecule type" value="Genomic_DNA"/>
</dbReference>
<reference evidence="2 3" key="1">
    <citation type="submission" date="2021-04" db="EMBL/GenBank/DDBJ databases">
        <title>Complete genome sequence of Stygiolobus sp. KN-1.</title>
        <authorList>
            <person name="Nakamura K."/>
            <person name="Sakai H."/>
            <person name="Kurosawa N."/>
        </authorList>
    </citation>
    <scope>NUCLEOTIDE SEQUENCE [LARGE SCALE GENOMIC DNA]</scope>
    <source>
        <strain evidence="2 3">KN-1</strain>
    </source>
</reference>
<gene>
    <name evidence="2" type="ORF">KN1_20230</name>
</gene>
<keyword evidence="3" id="KW-1185">Reference proteome</keyword>
<dbReference type="RefSeq" id="WP_221287402.1">
    <property type="nucleotide sequence ID" value="NZ_AP024597.1"/>
</dbReference>
<name>A0A8D5ZJL0_9CREN</name>
<protein>
    <recommendedName>
        <fullName evidence="4">YhfC family intramembrane metalloprotease</fullName>
    </recommendedName>
</protein>
<organism evidence="2 3">
    <name type="scientific">Stygiolobus caldivivus</name>
    <dbReference type="NCBI Taxonomy" id="2824673"/>
    <lineage>
        <taxon>Archaea</taxon>
        <taxon>Thermoproteota</taxon>
        <taxon>Thermoprotei</taxon>
        <taxon>Sulfolobales</taxon>
        <taxon>Sulfolobaceae</taxon>
        <taxon>Stygiolobus</taxon>
    </lineage>
</organism>
<dbReference type="Proteomes" id="UP000825123">
    <property type="component" value="Chromosome"/>
</dbReference>
<evidence type="ECO:0000313" key="3">
    <source>
        <dbReference type="Proteomes" id="UP000825123"/>
    </source>
</evidence>
<feature type="transmembrane region" description="Helical" evidence="1">
    <location>
        <begin position="6"/>
        <end position="23"/>
    </location>
</feature>
<dbReference type="AlphaFoldDB" id="A0A8D5ZJL0"/>
<feature type="transmembrane region" description="Helical" evidence="1">
    <location>
        <begin position="94"/>
        <end position="116"/>
    </location>
</feature>
<proteinExistence type="predicted"/>
<feature type="transmembrane region" description="Helical" evidence="1">
    <location>
        <begin position="28"/>
        <end position="51"/>
    </location>
</feature>
<keyword evidence="1" id="KW-1133">Transmembrane helix</keyword>
<feature type="transmembrane region" description="Helical" evidence="1">
    <location>
        <begin position="167"/>
        <end position="189"/>
    </location>
</feature>
<dbReference type="GeneID" id="66163755"/>
<evidence type="ECO:0000256" key="1">
    <source>
        <dbReference type="SAM" id="Phobius"/>
    </source>
</evidence>
<keyword evidence="1" id="KW-0812">Transmembrane</keyword>